<protein>
    <submittedName>
        <fullName evidence="1">Uncharacterized protein</fullName>
    </submittedName>
</protein>
<gene>
    <name evidence="1" type="ORF">L596_026332</name>
</gene>
<evidence type="ECO:0000313" key="2">
    <source>
        <dbReference type="Proteomes" id="UP000298663"/>
    </source>
</evidence>
<dbReference type="EMBL" id="AZBU02000010">
    <property type="protein sequence ID" value="TKR62353.1"/>
    <property type="molecule type" value="Genomic_DNA"/>
</dbReference>
<proteinExistence type="predicted"/>
<name>A0A4U5M212_STECR</name>
<accession>A0A4U5M212</accession>
<comment type="caution">
    <text evidence="1">The sequence shown here is derived from an EMBL/GenBank/DDBJ whole genome shotgun (WGS) entry which is preliminary data.</text>
</comment>
<organism evidence="1 2">
    <name type="scientific">Steinernema carpocapsae</name>
    <name type="common">Entomopathogenic nematode</name>
    <dbReference type="NCBI Taxonomy" id="34508"/>
    <lineage>
        <taxon>Eukaryota</taxon>
        <taxon>Metazoa</taxon>
        <taxon>Ecdysozoa</taxon>
        <taxon>Nematoda</taxon>
        <taxon>Chromadorea</taxon>
        <taxon>Rhabditida</taxon>
        <taxon>Tylenchina</taxon>
        <taxon>Panagrolaimomorpha</taxon>
        <taxon>Strongyloidoidea</taxon>
        <taxon>Steinernematidae</taxon>
        <taxon>Steinernema</taxon>
    </lineage>
</organism>
<sequence>MFIYKSVVRVIPKSEAEGYLRAQAYTLDYDDTLATFPTRIVGVHDRSVAMTDYCRAPAKDSRVTNFKKEAYLTLHGSSMNC</sequence>
<keyword evidence="2" id="KW-1185">Reference proteome</keyword>
<dbReference type="AlphaFoldDB" id="A0A4U5M212"/>
<dbReference type="Proteomes" id="UP000298663">
    <property type="component" value="Unassembled WGS sequence"/>
</dbReference>
<evidence type="ECO:0000313" key="1">
    <source>
        <dbReference type="EMBL" id="TKR62353.1"/>
    </source>
</evidence>
<reference evidence="1 2" key="1">
    <citation type="journal article" date="2015" name="Genome Biol.">
        <title>Comparative genomics of Steinernema reveals deeply conserved gene regulatory networks.</title>
        <authorList>
            <person name="Dillman A.R."/>
            <person name="Macchietto M."/>
            <person name="Porter C.F."/>
            <person name="Rogers A."/>
            <person name="Williams B."/>
            <person name="Antoshechkin I."/>
            <person name="Lee M.M."/>
            <person name="Goodwin Z."/>
            <person name="Lu X."/>
            <person name="Lewis E.E."/>
            <person name="Goodrich-Blair H."/>
            <person name="Stock S.P."/>
            <person name="Adams B.J."/>
            <person name="Sternberg P.W."/>
            <person name="Mortazavi A."/>
        </authorList>
    </citation>
    <scope>NUCLEOTIDE SEQUENCE [LARGE SCALE GENOMIC DNA]</scope>
    <source>
        <strain evidence="1 2">ALL</strain>
    </source>
</reference>
<reference evidence="1 2" key="2">
    <citation type="journal article" date="2019" name="G3 (Bethesda)">
        <title>Hybrid Assembly of the Genome of the Entomopathogenic Nematode Steinernema carpocapsae Identifies the X-Chromosome.</title>
        <authorList>
            <person name="Serra L."/>
            <person name="Macchietto M."/>
            <person name="Macias-Munoz A."/>
            <person name="McGill C.J."/>
            <person name="Rodriguez I.M."/>
            <person name="Rodriguez B."/>
            <person name="Murad R."/>
            <person name="Mortazavi A."/>
        </authorList>
    </citation>
    <scope>NUCLEOTIDE SEQUENCE [LARGE SCALE GENOMIC DNA]</scope>
    <source>
        <strain evidence="1 2">ALL</strain>
    </source>
</reference>